<reference evidence="2 3" key="1">
    <citation type="journal article" date="2013" name="Genome Announc.">
        <title>Genome Sequence of the Polycyclic Aromatic Hydrocarbon-Degrading Bacterium Strain Marinobacter nanhaiticus D15-8WT.</title>
        <authorList>
            <person name="Cui Z."/>
            <person name="Gao W."/>
            <person name="Li Q."/>
            <person name="Xu G."/>
            <person name="Zheng L."/>
        </authorList>
    </citation>
    <scope>NUCLEOTIDE SEQUENCE [LARGE SCALE GENOMIC DNA]</scope>
    <source>
        <strain evidence="2 3">D15-8W</strain>
    </source>
</reference>
<organism evidence="2 3">
    <name type="scientific">Marinobacter nanhaiticus D15-8W</name>
    <dbReference type="NCBI Taxonomy" id="626887"/>
    <lineage>
        <taxon>Bacteria</taxon>
        <taxon>Pseudomonadati</taxon>
        <taxon>Pseudomonadota</taxon>
        <taxon>Gammaproteobacteria</taxon>
        <taxon>Pseudomonadales</taxon>
        <taxon>Marinobacteraceae</taxon>
        <taxon>Marinobacter</taxon>
    </lineage>
</organism>
<dbReference type="PATRIC" id="fig|626887.3.peg.917"/>
<gene>
    <name evidence="2" type="ORF">J057_04656</name>
</gene>
<name>N6WUA7_9GAMM</name>
<evidence type="ECO:0000256" key="1">
    <source>
        <dbReference type="SAM" id="MobiDB-lite"/>
    </source>
</evidence>
<dbReference type="EMBL" id="APLQ01000011">
    <property type="protein sequence ID" value="ENO14612.1"/>
    <property type="molecule type" value="Genomic_DNA"/>
</dbReference>
<feature type="region of interest" description="Disordered" evidence="1">
    <location>
        <begin position="1"/>
        <end position="20"/>
    </location>
</feature>
<protein>
    <submittedName>
        <fullName evidence="2">Uncharacterized protein</fullName>
    </submittedName>
</protein>
<dbReference type="Proteomes" id="UP000013165">
    <property type="component" value="Unassembled WGS sequence"/>
</dbReference>
<dbReference type="STRING" id="626887.J057_04656"/>
<feature type="region of interest" description="Disordered" evidence="1">
    <location>
        <begin position="93"/>
        <end position="115"/>
    </location>
</feature>
<keyword evidence="3" id="KW-1185">Reference proteome</keyword>
<dbReference type="HOGENOM" id="CLU_2106021_0_0_6"/>
<proteinExistence type="predicted"/>
<evidence type="ECO:0000313" key="3">
    <source>
        <dbReference type="Proteomes" id="UP000013165"/>
    </source>
</evidence>
<sequence length="115" mass="13718">MQYKNTATLGPEKPEHGEAHRRDCLARFVMRQKPESREFLLEQMKPRLRADIRQRMLNQFAEQLMALDPERREARLARIRFNARKGERHRAFATDIESRVRHMQKAEGGDYGRRA</sequence>
<dbReference type="AlphaFoldDB" id="N6WUA7"/>
<evidence type="ECO:0000313" key="2">
    <source>
        <dbReference type="EMBL" id="ENO14612.1"/>
    </source>
</evidence>
<accession>N6WUA7</accession>
<comment type="caution">
    <text evidence="2">The sequence shown here is derived from an EMBL/GenBank/DDBJ whole genome shotgun (WGS) entry which is preliminary data.</text>
</comment>